<keyword evidence="3" id="KW-0975">Bacterial flagellum</keyword>
<reference evidence="4 5" key="1">
    <citation type="journal article" date="2016" name="Microb. Cell Fact.">
        <title>Dissection of exopolysaccharide biosynthesis in Kozakia baliensis.</title>
        <authorList>
            <person name="Brandt J.U."/>
            <person name="Jakob F."/>
            <person name="Behr J."/>
            <person name="Geissler A.J."/>
            <person name="Vogel R.F."/>
        </authorList>
    </citation>
    <scope>NUCLEOTIDE SEQUENCE [LARGE SCALE GENOMIC DNA]</scope>
    <source>
        <strain evidence="4 5">DSM 14400</strain>
    </source>
</reference>
<dbReference type="GO" id="GO:0005198">
    <property type="term" value="F:structural molecule activity"/>
    <property type="evidence" value="ECO:0007669"/>
    <property type="project" value="InterPro"/>
</dbReference>
<keyword evidence="5" id="KW-1185">Reference proteome</keyword>
<dbReference type="OrthoDB" id="7260935at2"/>
<dbReference type="NCBIfam" id="NF006489">
    <property type="entry name" value="PRK08913.1"/>
    <property type="match status" value="1"/>
</dbReference>
<evidence type="ECO:0000313" key="4">
    <source>
        <dbReference type="EMBL" id="AOX17917.1"/>
    </source>
</evidence>
<evidence type="ECO:0000256" key="3">
    <source>
        <dbReference type="ARBA" id="ARBA00023143"/>
    </source>
</evidence>
<gene>
    <name evidence="4" type="ORF">A0U89_13175</name>
</gene>
<accession>A0A1D8UWP2</accession>
<dbReference type="PANTHER" id="PTHR42792">
    <property type="entry name" value="FLAGELLIN"/>
    <property type="match status" value="1"/>
</dbReference>
<evidence type="ECO:0000256" key="1">
    <source>
        <dbReference type="ARBA" id="ARBA00004365"/>
    </source>
</evidence>
<dbReference type="SUPFAM" id="SSF64518">
    <property type="entry name" value="Phase 1 flagellin"/>
    <property type="match status" value="1"/>
</dbReference>
<proteinExistence type="inferred from homology"/>
<dbReference type="RefSeq" id="WP_070403436.1">
    <property type="nucleotide sequence ID" value="NZ_BJVW01000005.1"/>
</dbReference>
<dbReference type="PANTHER" id="PTHR42792:SF1">
    <property type="entry name" value="FLAGELLAR HOOK-ASSOCIATED PROTEIN 3"/>
    <property type="match status" value="1"/>
</dbReference>
<keyword evidence="4" id="KW-0966">Cell projection</keyword>
<dbReference type="EMBL" id="CP014674">
    <property type="protein sequence ID" value="AOX17917.1"/>
    <property type="molecule type" value="Genomic_DNA"/>
</dbReference>
<organism evidence="4 5">
    <name type="scientific">Kozakia baliensis</name>
    <dbReference type="NCBI Taxonomy" id="153496"/>
    <lineage>
        <taxon>Bacteria</taxon>
        <taxon>Pseudomonadati</taxon>
        <taxon>Pseudomonadota</taxon>
        <taxon>Alphaproteobacteria</taxon>
        <taxon>Acetobacterales</taxon>
        <taxon>Acetobacteraceae</taxon>
        <taxon>Kozakia</taxon>
    </lineage>
</organism>
<dbReference type="AlphaFoldDB" id="A0A1D8UWP2"/>
<keyword evidence="4" id="KW-0282">Flagellum</keyword>
<evidence type="ECO:0000313" key="5">
    <source>
        <dbReference type="Proteomes" id="UP000179145"/>
    </source>
</evidence>
<dbReference type="Gene3D" id="1.20.1330.10">
    <property type="entry name" value="f41 fragment of flagellin, N-terminal domain"/>
    <property type="match status" value="1"/>
</dbReference>
<dbReference type="KEGG" id="kba:A0U89_13175"/>
<dbReference type="InterPro" id="IPR046358">
    <property type="entry name" value="Flagellin_C"/>
</dbReference>
<comment type="similarity">
    <text evidence="2">Belongs to the bacterial flagellin family.</text>
</comment>
<name>A0A1D8UWP2_9PROT</name>
<sequence length="357" mass="36937">MSGAISQFGNNGPSLILKRAVSDLSEQQNAQQLEVTTGVSSDSYAGLGPSRTRALSLQPALTQTQAWSGNVTLAQNRLEGTQNALSQISTMATDFTKTLLTLSGNASSDVTQAAISEARQNLQNLGALLNTKNGDDYVFAGQASTIAPVSGNTDLSQSHLAASIAETVAQSGNSNGAGVLSQTLQMAGQTTPENPFSASLSTSPNEAAKQSASYAIGQNQAVQVGVTATQGQASSETSTGSPIRDLMRNLMVVASLGKVTTGTQNYDQLVQGLISSNNEVTSGLTTMSSTVGVTQNTLKFQSSMLGQMKSSLIAQLSESKSADLATVSTQLTQTKNQLQASYSIIADMKGMNLASYL</sequence>
<protein>
    <submittedName>
        <fullName evidence="4">Flagellar biosynthesis protein FlgL</fullName>
    </submittedName>
</protein>
<dbReference type="InterPro" id="IPR001492">
    <property type="entry name" value="Flagellin"/>
</dbReference>
<dbReference type="eggNOG" id="COG1344">
    <property type="taxonomic scope" value="Bacteria"/>
</dbReference>
<evidence type="ECO:0000256" key="2">
    <source>
        <dbReference type="ARBA" id="ARBA00005709"/>
    </source>
</evidence>
<dbReference type="GO" id="GO:0009288">
    <property type="term" value="C:bacterial-type flagellum"/>
    <property type="evidence" value="ECO:0007669"/>
    <property type="project" value="UniProtKB-SubCell"/>
</dbReference>
<keyword evidence="4" id="KW-0969">Cilium</keyword>
<dbReference type="Pfam" id="PF00700">
    <property type="entry name" value="Flagellin_C"/>
    <property type="match status" value="1"/>
</dbReference>
<dbReference type="Proteomes" id="UP000179145">
    <property type="component" value="Chromosome"/>
</dbReference>
<comment type="subcellular location">
    <subcellularLocation>
        <location evidence="1">Bacterial flagellum</location>
    </subcellularLocation>
</comment>
<dbReference type="STRING" id="153496.A0U89_13175"/>